<gene>
    <name evidence="1" type="ORF">IC796_16565</name>
</gene>
<dbReference type="EMBL" id="CP061561">
    <property type="protein sequence ID" value="QNX04890.1"/>
    <property type="molecule type" value="Genomic_DNA"/>
</dbReference>
<accession>A0A7H2QJT3</accession>
<evidence type="ECO:0000313" key="2">
    <source>
        <dbReference type="Proteomes" id="UP000516862"/>
    </source>
</evidence>
<dbReference type="Proteomes" id="UP000516862">
    <property type="component" value="Chromosome"/>
</dbReference>
<evidence type="ECO:0000313" key="1">
    <source>
        <dbReference type="EMBL" id="QNX04890.1"/>
    </source>
</evidence>
<protein>
    <submittedName>
        <fullName evidence="1">Uncharacterized protein</fullName>
    </submittedName>
</protein>
<reference evidence="1 2" key="2">
    <citation type="submission" date="2020-09" db="EMBL/GenBank/DDBJ databases">
        <authorList>
            <person name="Chen F.-J."/>
            <person name="Lee Y.-T."/>
        </authorList>
    </citation>
    <scope>NUCLEOTIDE SEQUENCE [LARGE SCALE GENOMIC DNA]</scope>
    <source>
        <strain evidence="1 2">AS73</strain>
    </source>
</reference>
<organism evidence="1 2">
    <name type="scientific">Acinetobacter seifertii</name>
    <dbReference type="NCBI Taxonomy" id="1530123"/>
    <lineage>
        <taxon>Bacteria</taxon>
        <taxon>Pseudomonadati</taxon>
        <taxon>Pseudomonadota</taxon>
        <taxon>Gammaproteobacteria</taxon>
        <taxon>Moraxellales</taxon>
        <taxon>Moraxellaceae</taxon>
        <taxon>Acinetobacter</taxon>
        <taxon>Acinetobacter calcoaceticus/baumannii complex</taxon>
    </lineage>
</organism>
<reference evidence="2" key="1">
    <citation type="submission" date="2020-09" db="EMBL/GenBank/DDBJ databases">
        <title>Clinical and molecular characterization of Acinetobacter seifertii in Taiwan.</title>
        <authorList>
            <person name="Li L.-H."/>
            <person name="Yang Y.-S."/>
            <person name="Sun J.-R."/>
            <person name="Huang T.-W."/>
            <person name="Huang W.-C."/>
            <person name="Wang Y.-C."/>
            <person name="Kuo T.-H."/>
            <person name="Kuo S.-C."/>
            <person name="Chen T.-L."/>
        </authorList>
    </citation>
    <scope>NUCLEOTIDE SEQUENCE [LARGE SCALE GENOMIC DNA]</scope>
    <source>
        <strain evidence="2">AS73</strain>
    </source>
</reference>
<proteinExistence type="predicted"/>
<name>A0A7H2QJT3_9GAMM</name>
<sequence length="269" mass="31083">MSIVKKGEMTQEKLDLDDHSVEEQSESLDFVLKIHDGHLHDLEITSVTTLLSALAQIVDVRQATFKTIKEGSTTVAITVPPDYKMMAVMNIQKDTIQKNKQLIRIQKVLSKYGFHKADISYGSFNHNQMYEPKEILLKVPDVVHEEMFVQGEFLDGRLTRLQKGKDRSDHITIILNNGQEVPAECSKNLLKELTPYFDKEQALRFQGQATYISKSNNYELKLRKYTINKFEVIDDVELDDWVDNFRSKGASNWLNYDDPIAEWLKERQG</sequence>
<dbReference type="AlphaFoldDB" id="A0A7H2QJT3"/>